<evidence type="ECO:0000256" key="10">
    <source>
        <dbReference type="ARBA" id="ARBA00022989"/>
    </source>
</evidence>
<dbReference type="NCBIfam" id="TIGR03141">
    <property type="entry name" value="cytochro_ccmD"/>
    <property type="match status" value="1"/>
</dbReference>
<gene>
    <name evidence="13" type="ordered locus">SL003B_0249</name>
</gene>
<evidence type="ECO:0000256" key="4">
    <source>
        <dbReference type="ARBA" id="ARBA00016461"/>
    </source>
</evidence>
<dbReference type="GO" id="GO:0017004">
    <property type="term" value="P:cytochrome complex assembly"/>
    <property type="evidence" value="ECO:0007669"/>
    <property type="project" value="UniProtKB-KW"/>
</dbReference>
<dbReference type="AlphaFoldDB" id="F2J141"/>
<evidence type="ECO:0000256" key="5">
    <source>
        <dbReference type="ARBA" id="ARBA00022448"/>
    </source>
</evidence>
<keyword evidence="5 12" id="KW-0813">Transport</keyword>
<dbReference type="InterPro" id="IPR007078">
    <property type="entry name" value="Haem_export_protD_CcmD"/>
</dbReference>
<evidence type="ECO:0000256" key="2">
    <source>
        <dbReference type="ARBA" id="ARBA00004377"/>
    </source>
</evidence>
<comment type="function">
    <text evidence="1 12">Required for the export of heme to the periplasm for the biogenesis of c-type cytochromes.</text>
</comment>
<comment type="similarity">
    <text evidence="3 12">Belongs to the CcmD/CycX/HelD family.</text>
</comment>
<evidence type="ECO:0000256" key="7">
    <source>
        <dbReference type="ARBA" id="ARBA00022519"/>
    </source>
</evidence>
<dbReference type="PATRIC" id="fig|991905.3.peg.253"/>
<dbReference type="Proteomes" id="UP000008130">
    <property type="component" value="Chromosome"/>
</dbReference>
<organism evidence="13 14">
    <name type="scientific">Polymorphum gilvum (strain LMG 25793 / CGMCC 1.9160 / SL003B-26A1)</name>
    <dbReference type="NCBI Taxonomy" id="991905"/>
    <lineage>
        <taxon>Bacteria</taxon>
        <taxon>Pseudomonadati</taxon>
        <taxon>Pseudomonadota</taxon>
        <taxon>Alphaproteobacteria</taxon>
        <taxon>Rhodobacterales</taxon>
        <taxon>Paracoccaceae</taxon>
        <taxon>Polymorphum</taxon>
    </lineage>
</organism>
<dbReference type="OrthoDB" id="7868669at2"/>
<dbReference type="KEGG" id="pgv:SL003B_0249"/>
<dbReference type="GO" id="GO:0005886">
    <property type="term" value="C:plasma membrane"/>
    <property type="evidence" value="ECO:0007669"/>
    <property type="project" value="UniProtKB-SubCell"/>
</dbReference>
<keyword evidence="14" id="KW-1185">Reference proteome</keyword>
<keyword evidence="6 12" id="KW-1003">Cell membrane</keyword>
<evidence type="ECO:0000256" key="11">
    <source>
        <dbReference type="ARBA" id="ARBA00023136"/>
    </source>
</evidence>
<keyword evidence="7 12" id="KW-0997">Cell inner membrane</keyword>
<dbReference type="Pfam" id="PF04995">
    <property type="entry name" value="CcmD"/>
    <property type="match status" value="1"/>
</dbReference>
<evidence type="ECO:0000313" key="14">
    <source>
        <dbReference type="Proteomes" id="UP000008130"/>
    </source>
</evidence>
<protein>
    <recommendedName>
        <fullName evidence="4 12">Heme exporter protein D</fullName>
    </recommendedName>
</protein>
<sequence>MDLGPHAGFIIASYATCAAVVAGLIVWVFADKARQEAALADLEAQGIGRRAGAGKGGTHEA</sequence>
<dbReference type="STRING" id="991905.SL003B_0249"/>
<comment type="subcellular location">
    <subcellularLocation>
        <location evidence="2 12">Cell inner membrane</location>
        <topology evidence="2 12">Single-pass membrane protein</topology>
    </subcellularLocation>
</comment>
<keyword evidence="8 12" id="KW-0812">Transmembrane</keyword>
<keyword evidence="9 12" id="KW-0201">Cytochrome c-type biogenesis</keyword>
<dbReference type="EMBL" id="CP002568">
    <property type="protein sequence ID" value="ADZ68687.1"/>
    <property type="molecule type" value="Genomic_DNA"/>
</dbReference>
<evidence type="ECO:0000256" key="3">
    <source>
        <dbReference type="ARBA" id="ARBA00008741"/>
    </source>
</evidence>
<evidence type="ECO:0000256" key="1">
    <source>
        <dbReference type="ARBA" id="ARBA00002442"/>
    </source>
</evidence>
<proteinExistence type="inferred from homology"/>
<evidence type="ECO:0000256" key="12">
    <source>
        <dbReference type="RuleBase" id="RU363101"/>
    </source>
</evidence>
<evidence type="ECO:0000256" key="6">
    <source>
        <dbReference type="ARBA" id="ARBA00022475"/>
    </source>
</evidence>
<dbReference type="HOGENOM" id="CLU_199071_0_0_5"/>
<evidence type="ECO:0000256" key="9">
    <source>
        <dbReference type="ARBA" id="ARBA00022748"/>
    </source>
</evidence>
<accession>F2J141</accession>
<dbReference type="GO" id="GO:0015886">
    <property type="term" value="P:heme transport"/>
    <property type="evidence" value="ECO:0007669"/>
    <property type="project" value="InterPro"/>
</dbReference>
<keyword evidence="10 12" id="KW-1133">Transmembrane helix</keyword>
<feature type="transmembrane region" description="Helical" evidence="12">
    <location>
        <begin position="6"/>
        <end position="30"/>
    </location>
</feature>
<keyword evidence="11 12" id="KW-0472">Membrane</keyword>
<name>F2J141_POLGS</name>
<evidence type="ECO:0000313" key="13">
    <source>
        <dbReference type="EMBL" id="ADZ68687.1"/>
    </source>
</evidence>
<dbReference type="RefSeq" id="WP_013651012.1">
    <property type="nucleotide sequence ID" value="NC_015259.1"/>
</dbReference>
<evidence type="ECO:0000256" key="8">
    <source>
        <dbReference type="ARBA" id="ARBA00022692"/>
    </source>
</evidence>
<reference evidence="13 14" key="1">
    <citation type="journal article" date="2011" name="J. Bacteriol.">
        <title>Complete genome sequence of Polymorphum gilvum SL003B-26A1T, a crude oil-degrading bacterium from oil-polluted saline soil.</title>
        <authorList>
            <person name="Li S.G."/>
            <person name="Tang Y.Q."/>
            <person name="Nie Y."/>
            <person name="Cai M."/>
            <person name="Wu X.L."/>
        </authorList>
    </citation>
    <scope>NUCLEOTIDE SEQUENCE [LARGE SCALE GENOMIC DNA]</scope>
    <source>
        <strain evidence="14">LMG 25793 / CGMCC 1.9160 / SL003B-26A1</strain>
    </source>
</reference>